<protein>
    <recommendedName>
        <fullName evidence="3">Geranylgeranyl pyrophosphate synthetase</fullName>
    </recommendedName>
</protein>
<dbReference type="PANTHER" id="PTHR35179">
    <property type="entry name" value="PROTEIN CBG02620"/>
    <property type="match status" value="1"/>
</dbReference>
<keyword evidence="2" id="KW-1185">Reference proteome</keyword>
<comment type="caution">
    <text evidence="1">The sequence shown here is derived from an EMBL/GenBank/DDBJ whole genome shotgun (WGS) entry which is preliminary data.</text>
</comment>
<dbReference type="Proteomes" id="UP000283841">
    <property type="component" value="Unassembled WGS sequence"/>
</dbReference>
<organism evidence="1 2">
    <name type="scientific">Byssochlamys spectabilis</name>
    <name type="common">Paecilomyces variotii</name>
    <dbReference type="NCBI Taxonomy" id="264951"/>
    <lineage>
        <taxon>Eukaryota</taxon>
        <taxon>Fungi</taxon>
        <taxon>Dikarya</taxon>
        <taxon>Ascomycota</taxon>
        <taxon>Pezizomycotina</taxon>
        <taxon>Eurotiomycetes</taxon>
        <taxon>Eurotiomycetidae</taxon>
        <taxon>Eurotiales</taxon>
        <taxon>Thermoascaceae</taxon>
        <taxon>Paecilomyces</taxon>
    </lineage>
</organism>
<dbReference type="PANTHER" id="PTHR35179:SF2">
    <property type="entry name" value="START DOMAIN-CONTAINING PROTEIN"/>
    <property type="match status" value="1"/>
</dbReference>
<dbReference type="GeneID" id="39596469"/>
<sequence length="431" mass="48215">MSSSAFRGRARTYGNRFQRNSTSWIQKRNIQQTPPPPLGEIIATIYQSDLQAEKGDTTAKITNSQYLTSYNWLTGREPRIIIPGEPPAWTPLSTPTKLKEDSGVYYRDQNAARYASYPMEPMVQAILASKPDFSLQSVDIVACGNTLGNLLRFIRGEDKPFRILVEVVGTTVFFMRRENTPDEVIPDVYGYGHTFPEAYTTWCTRVKGSESHQRVMKYDFAGMSCLVRFEADGYLPPATENNSSRSSGEDPTEAEDNLLSSIERATISNVPSSGGSKTDPKSLSISAGGERISQSAIFDLKTRSIRKKDEDTLDKELPRLWISQIPNFILAHHKAGVFNDIQVLDVWERVTQWEQDQQATLAKFAELLNKIVSFARSSESGRFEIIHEDSAAVLELRAQCADAGRVLPVSVAKEWSDEVLESDRDSSDGSF</sequence>
<gene>
    <name evidence="1" type="ORF">C8Q69DRAFT_305356</name>
</gene>
<evidence type="ECO:0000313" key="1">
    <source>
        <dbReference type="EMBL" id="RWQ94806.1"/>
    </source>
</evidence>
<dbReference type="EMBL" id="RCNU01000007">
    <property type="protein sequence ID" value="RWQ94806.1"/>
    <property type="molecule type" value="Genomic_DNA"/>
</dbReference>
<dbReference type="VEuPathDB" id="FungiDB:C8Q69DRAFT_305356"/>
<dbReference type="STRING" id="264951.A0A443HSJ9"/>
<name>A0A443HSJ9_BYSSP</name>
<reference evidence="1 2" key="1">
    <citation type="journal article" date="2018" name="Front. Microbiol.">
        <title>Genomic and genetic insights into a cosmopolitan fungus, Paecilomyces variotii (Eurotiales).</title>
        <authorList>
            <person name="Urquhart A.S."/>
            <person name="Mondo S.J."/>
            <person name="Makela M.R."/>
            <person name="Hane J.K."/>
            <person name="Wiebenga A."/>
            <person name="He G."/>
            <person name="Mihaltcheva S."/>
            <person name="Pangilinan J."/>
            <person name="Lipzen A."/>
            <person name="Barry K."/>
            <person name="de Vries R.P."/>
            <person name="Grigoriev I.V."/>
            <person name="Idnurm A."/>
        </authorList>
    </citation>
    <scope>NUCLEOTIDE SEQUENCE [LARGE SCALE GENOMIC DNA]</scope>
    <source>
        <strain evidence="1 2">CBS 101075</strain>
    </source>
</reference>
<accession>A0A443HSJ9</accession>
<dbReference type="AlphaFoldDB" id="A0A443HSJ9"/>
<evidence type="ECO:0008006" key="3">
    <source>
        <dbReference type="Google" id="ProtNLM"/>
    </source>
</evidence>
<proteinExistence type="predicted"/>
<evidence type="ECO:0000313" key="2">
    <source>
        <dbReference type="Proteomes" id="UP000283841"/>
    </source>
</evidence>
<dbReference type="RefSeq" id="XP_028484451.1">
    <property type="nucleotide sequence ID" value="XM_028627192.1"/>
</dbReference>